<protein>
    <recommendedName>
        <fullName evidence="2">geranylgeranyl diphosphate reductase</fullName>
        <ecNumber evidence="2">1.3.1.83</ecNumber>
    </recommendedName>
    <alternativeName>
        <fullName evidence="7">Geranylgeranyl reductase</fullName>
    </alternativeName>
</protein>
<comment type="similarity">
    <text evidence="1">Belongs to the geranylgeranyl reductase family. ChlP subfamily.</text>
</comment>
<evidence type="ECO:0000256" key="8">
    <source>
        <dbReference type="ARBA" id="ARBA00047837"/>
    </source>
</evidence>
<dbReference type="NCBIfam" id="TIGR02032">
    <property type="entry name" value="GG-red-SF"/>
    <property type="match status" value="1"/>
</dbReference>
<evidence type="ECO:0000256" key="6">
    <source>
        <dbReference type="ARBA" id="ARBA00023444"/>
    </source>
</evidence>
<evidence type="ECO:0000256" key="2">
    <source>
        <dbReference type="ARBA" id="ARBA00012380"/>
    </source>
</evidence>
<dbReference type="Gene3D" id="1.25.40.10">
    <property type="entry name" value="Tetratricopeptide repeat domain"/>
    <property type="match status" value="2"/>
</dbReference>
<evidence type="ECO:0000313" key="12">
    <source>
        <dbReference type="Proteomes" id="UP001642464"/>
    </source>
</evidence>
<keyword evidence="12" id="KW-1185">Reference proteome</keyword>
<dbReference type="InterPro" id="IPR011777">
    <property type="entry name" value="Geranylgeranyl_Rdtase_fam"/>
</dbReference>
<dbReference type="Pfam" id="PF22578">
    <property type="entry name" value="GGR_cat"/>
    <property type="match status" value="1"/>
</dbReference>
<feature type="domain" description="Digeranylgeranylglycerophospholipid reductase catalytic" evidence="10">
    <location>
        <begin position="280"/>
        <end position="341"/>
    </location>
</feature>
<dbReference type="InterPro" id="IPR002885">
    <property type="entry name" value="PPR_rpt"/>
</dbReference>
<evidence type="ECO:0000256" key="5">
    <source>
        <dbReference type="ARBA" id="ARBA00023171"/>
    </source>
</evidence>
<comment type="catalytic activity">
    <reaction evidence="8">
        <text>phytyl diphosphate + 3 NADP(+) = geranylgeranyl diphosphate + 3 NADPH + 3 H(+)</text>
        <dbReference type="Rhea" id="RHEA:26229"/>
        <dbReference type="ChEBI" id="CHEBI:15378"/>
        <dbReference type="ChEBI" id="CHEBI:57533"/>
        <dbReference type="ChEBI" id="CHEBI:57783"/>
        <dbReference type="ChEBI" id="CHEBI:58349"/>
        <dbReference type="ChEBI" id="CHEBI:75434"/>
        <dbReference type="EC" id="1.3.1.83"/>
    </reaction>
</comment>
<dbReference type="NCBIfam" id="TIGR02028">
    <property type="entry name" value="ChlP"/>
    <property type="match status" value="1"/>
</dbReference>
<name>A0ABP0M4E9_9DINO</name>
<dbReference type="PRINTS" id="PR00420">
    <property type="entry name" value="RNGMNOXGNASE"/>
</dbReference>
<dbReference type="InterPro" id="IPR050407">
    <property type="entry name" value="Geranylgeranyl_reductase"/>
</dbReference>
<dbReference type="Gene3D" id="3.50.50.60">
    <property type="entry name" value="FAD/NAD(P)-binding domain"/>
    <property type="match status" value="1"/>
</dbReference>
<dbReference type="Pfam" id="PF13812">
    <property type="entry name" value="PPR_3"/>
    <property type="match status" value="1"/>
</dbReference>
<dbReference type="InterPro" id="IPR002938">
    <property type="entry name" value="FAD-bd"/>
</dbReference>
<evidence type="ECO:0000256" key="7">
    <source>
        <dbReference type="ARBA" id="ARBA00033069"/>
    </source>
</evidence>
<accession>A0ABP0M4E9</accession>
<dbReference type="SUPFAM" id="SSF51905">
    <property type="entry name" value="FAD/NAD(P)-binding domain"/>
    <property type="match status" value="1"/>
</dbReference>
<dbReference type="InterPro" id="IPR054715">
    <property type="entry name" value="GGR_cat"/>
</dbReference>
<evidence type="ECO:0000256" key="4">
    <source>
        <dbReference type="ARBA" id="ARBA00022857"/>
    </source>
</evidence>
<dbReference type="PANTHER" id="PTHR42685:SF13">
    <property type="entry name" value="GERANYLGERANYL DIPHOSPHATE REDUCTASE"/>
    <property type="match status" value="1"/>
</dbReference>
<dbReference type="EMBL" id="CAXAMM010019546">
    <property type="protein sequence ID" value="CAK9045933.1"/>
    <property type="molecule type" value="Genomic_DNA"/>
</dbReference>
<reference evidence="11 12" key="1">
    <citation type="submission" date="2024-02" db="EMBL/GenBank/DDBJ databases">
        <authorList>
            <person name="Chen Y."/>
            <person name="Shah S."/>
            <person name="Dougan E. K."/>
            <person name="Thang M."/>
            <person name="Chan C."/>
        </authorList>
    </citation>
    <scope>NUCLEOTIDE SEQUENCE [LARGE SCALE GENOMIC DNA]</scope>
</reference>
<comment type="pathway">
    <text evidence="6">Porphyrin-containing compound metabolism.</text>
</comment>
<dbReference type="Pfam" id="PF01494">
    <property type="entry name" value="FAD_binding_3"/>
    <property type="match status" value="1"/>
</dbReference>
<sequence length="880" mass="96163">MSSLMAPIAPSSLAPSTLATVVPVAAAPSAPAMRGVLGTNGVVPAVSLAATVAMAAGRARHGRRPSGFAGSSGKTKVIATGRSLSKAKVVVCAGVTFPEGRKLRVAVVGGGPAGASAADALTQQGVETFLIERKMDNCKPCGGAIPLCMIDEFDLPKDIVDRKVRKMTMISPTNKEVQIGQTLKEDEYIGMVRREVLDDFLRQRAKKNGATLINGLFMGMELPQKKGDAYVLTYNDYEGEEGNARKGEKKTLEVDVVIGADGANSRVAKDIEAGDYEYAIAFQERMRIPEKKMDYYKDRAEMYVGEDVSPDFYAWVFPKCDHVAVGTGTVVDKSGIKKYQQGIRDRAAPRIEGGEIIRVEAHPIPEHPRPWRVKDRAILVGDAAGYVTKCSGEGIYFAAKSGRMCAETIVKSSQQGARMIDEADLMEHLREWDGKYGPTYLVLDLLQKIFYTSDAARESFVELCEEEYVQKVTFDSYLYKTVQGNDPVGDLKLGWRTLSSLYKYNNQKVIAGAAKQSRWLQAVGTLWKLDRQALEIDSILYTAALSACDRSRQWSAALDLVTHVLAEGVLLLDQGLNYLALACQKASEWQRLLHLLVKPCRPDDSLAHEVGFTAGLEAFPHWTQALSLWRAMPALRAPSDATALSALVTALRPAAEWARAVSLLSIALAFSAQSADVALCNAVCTTCEARQEWTQAVEVLRKMLAADLEPDMITFSAIISACEADGQWAFALYAMQDMQVRQLMPNLITYNATIAACSTGSWEHALRILKSMASSARDVVSYNSVLASELPWQMCVQLLEEMQAAELAPDALTYNSVMEALDGALQWRVAVRLLMEMPHPMADAITCRWATSVCEKAAAHAQARLNHVQGIAYGFIEELQ</sequence>
<evidence type="ECO:0000259" key="9">
    <source>
        <dbReference type="Pfam" id="PF01494"/>
    </source>
</evidence>
<evidence type="ECO:0000259" key="10">
    <source>
        <dbReference type="Pfam" id="PF22578"/>
    </source>
</evidence>
<dbReference type="PANTHER" id="PTHR42685">
    <property type="entry name" value="GERANYLGERANYL DIPHOSPHATE REDUCTASE"/>
    <property type="match status" value="1"/>
</dbReference>
<keyword evidence="4" id="KW-0521">NADP</keyword>
<dbReference type="InterPro" id="IPR036188">
    <property type="entry name" value="FAD/NAD-bd_sf"/>
</dbReference>
<gene>
    <name evidence="11" type="ORF">SCF082_LOCUS25924</name>
</gene>
<evidence type="ECO:0000256" key="3">
    <source>
        <dbReference type="ARBA" id="ARBA00022531"/>
    </source>
</evidence>
<evidence type="ECO:0000313" key="11">
    <source>
        <dbReference type="EMBL" id="CAK9045933.1"/>
    </source>
</evidence>
<proteinExistence type="inferred from homology"/>
<organism evidence="11 12">
    <name type="scientific">Durusdinium trenchii</name>
    <dbReference type="NCBI Taxonomy" id="1381693"/>
    <lineage>
        <taxon>Eukaryota</taxon>
        <taxon>Sar</taxon>
        <taxon>Alveolata</taxon>
        <taxon>Dinophyceae</taxon>
        <taxon>Suessiales</taxon>
        <taxon>Symbiodiniaceae</taxon>
        <taxon>Durusdinium</taxon>
    </lineage>
</organism>
<evidence type="ECO:0000256" key="1">
    <source>
        <dbReference type="ARBA" id="ARBA00006632"/>
    </source>
</evidence>
<dbReference type="Proteomes" id="UP001642464">
    <property type="component" value="Unassembled WGS sequence"/>
</dbReference>
<keyword evidence="5" id="KW-0149">Chlorophyll biosynthesis</keyword>
<comment type="caution">
    <text evidence="11">The sequence shown here is derived from an EMBL/GenBank/DDBJ whole genome shotgun (WGS) entry which is preliminary data.</text>
</comment>
<dbReference type="EC" id="1.3.1.83" evidence="2"/>
<dbReference type="NCBIfam" id="TIGR02023">
    <property type="entry name" value="BchP-ChlP"/>
    <property type="match status" value="1"/>
</dbReference>
<keyword evidence="3" id="KW-0602">Photosynthesis</keyword>
<dbReference type="InterPro" id="IPR010253">
    <property type="entry name" value="BchP_ChlP_pln/prok"/>
</dbReference>
<feature type="domain" description="FAD-binding" evidence="9">
    <location>
        <begin position="103"/>
        <end position="272"/>
    </location>
</feature>
<dbReference type="InterPro" id="IPR011990">
    <property type="entry name" value="TPR-like_helical_dom_sf"/>
</dbReference>
<dbReference type="InterPro" id="IPR011774">
    <property type="entry name" value="Geranylgeranyl_Rdtase_pln/cyn"/>
</dbReference>